<protein>
    <recommendedName>
        <fullName evidence="7 14">Ribonuclease HII</fullName>
        <shortName evidence="14">RNase HII</shortName>
        <ecNumber evidence="6 14">3.1.26.4</ecNumber>
    </recommendedName>
</protein>
<dbReference type="InterPro" id="IPR012337">
    <property type="entry name" value="RNaseH-like_sf"/>
</dbReference>
<dbReference type="InterPro" id="IPR036397">
    <property type="entry name" value="RNaseH_sf"/>
</dbReference>
<keyword evidence="13 14" id="KW-0464">Manganese</keyword>
<comment type="caution">
    <text evidence="18">The sequence shown here is derived from an EMBL/GenBank/DDBJ whole genome shotgun (WGS) entry which is preliminary data.</text>
</comment>
<feature type="domain" description="RNase H type-2" evidence="17">
    <location>
        <begin position="3"/>
        <end position="187"/>
    </location>
</feature>
<evidence type="ECO:0000256" key="3">
    <source>
        <dbReference type="ARBA" id="ARBA00004065"/>
    </source>
</evidence>
<comment type="similarity">
    <text evidence="5 14 16">Belongs to the RNase HII family.</text>
</comment>
<comment type="cofactor">
    <cofactor evidence="2">
        <name>Mg(2+)</name>
        <dbReference type="ChEBI" id="CHEBI:18420"/>
    </cofactor>
</comment>
<evidence type="ECO:0000256" key="8">
    <source>
        <dbReference type="ARBA" id="ARBA00022490"/>
    </source>
</evidence>
<dbReference type="GO" id="GO:0043137">
    <property type="term" value="P:DNA replication, removal of RNA primer"/>
    <property type="evidence" value="ECO:0007669"/>
    <property type="project" value="TreeGrafter"/>
</dbReference>
<dbReference type="PANTHER" id="PTHR10954:SF18">
    <property type="entry name" value="RIBONUCLEASE HII"/>
    <property type="match status" value="1"/>
</dbReference>
<dbReference type="CDD" id="cd07182">
    <property type="entry name" value="RNase_HII_bacteria_HII_like"/>
    <property type="match status" value="1"/>
</dbReference>
<evidence type="ECO:0000256" key="14">
    <source>
        <dbReference type="HAMAP-Rule" id="MF_00052"/>
    </source>
</evidence>
<organism evidence="18 19">
    <name type="scientific">Candidatus Acidulodesulfobacterium acidiphilum</name>
    <dbReference type="NCBI Taxonomy" id="2597224"/>
    <lineage>
        <taxon>Bacteria</taxon>
        <taxon>Deltaproteobacteria</taxon>
        <taxon>Candidatus Acidulodesulfobacterales</taxon>
        <taxon>Candidatus Acidulodesulfobacterium</taxon>
    </lineage>
</organism>
<accession>A0A520XGS9</accession>
<feature type="binding site" evidence="14 15">
    <location>
        <position position="101"/>
    </location>
    <ligand>
        <name>a divalent metal cation</name>
        <dbReference type="ChEBI" id="CHEBI:60240"/>
    </ligand>
</feature>
<evidence type="ECO:0000256" key="16">
    <source>
        <dbReference type="RuleBase" id="RU003515"/>
    </source>
</evidence>
<dbReference type="Gene3D" id="3.30.420.10">
    <property type="entry name" value="Ribonuclease H-like superfamily/Ribonuclease H"/>
    <property type="match status" value="1"/>
</dbReference>
<dbReference type="InterPro" id="IPR024567">
    <property type="entry name" value="RNase_HII/HIII_dom"/>
</dbReference>
<evidence type="ECO:0000256" key="15">
    <source>
        <dbReference type="PROSITE-ProRule" id="PRU01319"/>
    </source>
</evidence>
<dbReference type="EMBL" id="SHMQ01000001">
    <property type="protein sequence ID" value="RZV40384.1"/>
    <property type="molecule type" value="Genomic_DNA"/>
</dbReference>
<dbReference type="GO" id="GO:0004523">
    <property type="term" value="F:RNA-DNA hybrid ribonuclease activity"/>
    <property type="evidence" value="ECO:0007669"/>
    <property type="project" value="UniProtKB-UniRule"/>
</dbReference>
<evidence type="ECO:0000256" key="6">
    <source>
        <dbReference type="ARBA" id="ARBA00012180"/>
    </source>
</evidence>
<evidence type="ECO:0000256" key="13">
    <source>
        <dbReference type="ARBA" id="ARBA00023211"/>
    </source>
</evidence>
<comment type="cofactor">
    <cofactor evidence="14 15">
        <name>Mn(2+)</name>
        <dbReference type="ChEBI" id="CHEBI:29035"/>
    </cofactor>
    <cofactor evidence="14 15">
        <name>Mg(2+)</name>
        <dbReference type="ChEBI" id="CHEBI:18420"/>
    </cofactor>
    <text evidence="14 15">Manganese or magnesium. Binds 1 divalent metal ion per monomer in the absence of substrate. May bind a second metal ion after substrate binding.</text>
</comment>
<dbReference type="PANTHER" id="PTHR10954">
    <property type="entry name" value="RIBONUCLEASE H2 SUBUNIT A"/>
    <property type="match status" value="1"/>
</dbReference>
<gene>
    <name evidence="14" type="primary">rnhB</name>
    <name evidence="18" type="ORF">EVJ48_00230</name>
</gene>
<dbReference type="InterPro" id="IPR001352">
    <property type="entry name" value="RNase_HII/HIII"/>
</dbReference>
<comment type="subcellular location">
    <subcellularLocation>
        <location evidence="4 14">Cytoplasm</location>
    </subcellularLocation>
</comment>
<dbReference type="GO" id="GO:0030145">
    <property type="term" value="F:manganese ion binding"/>
    <property type="evidence" value="ECO:0007669"/>
    <property type="project" value="UniProtKB-UniRule"/>
</dbReference>
<dbReference type="GO" id="GO:0005737">
    <property type="term" value="C:cytoplasm"/>
    <property type="evidence" value="ECO:0007669"/>
    <property type="project" value="UniProtKB-SubCell"/>
</dbReference>
<feature type="binding site" evidence="14 15">
    <location>
        <position position="10"/>
    </location>
    <ligand>
        <name>a divalent metal cation</name>
        <dbReference type="ChEBI" id="CHEBI:60240"/>
    </ligand>
</feature>
<dbReference type="PROSITE" id="PS51975">
    <property type="entry name" value="RNASE_H_2"/>
    <property type="match status" value="1"/>
</dbReference>
<feature type="binding site" evidence="14 15">
    <location>
        <position position="9"/>
    </location>
    <ligand>
        <name>a divalent metal cation</name>
        <dbReference type="ChEBI" id="CHEBI:60240"/>
    </ligand>
</feature>
<proteinExistence type="inferred from homology"/>
<keyword evidence="11 14" id="KW-0255">Endonuclease</keyword>
<keyword evidence="12 14" id="KW-0378">Hydrolase</keyword>
<name>A0A520XGS9_9DELT</name>
<keyword evidence="10 14" id="KW-0479">Metal-binding</keyword>
<dbReference type="InterPro" id="IPR022898">
    <property type="entry name" value="RNase_HII"/>
</dbReference>
<keyword evidence="8 14" id="KW-0963">Cytoplasm</keyword>
<evidence type="ECO:0000256" key="1">
    <source>
        <dbReference type="ARBA" id="ARBA00000077"/>
    </source>
</evidence>
<dbReference type="NCBIfam" id="NF000595">
    <property type="entry name" value="PRK00015.1-3"/>
    <property type="match status" value="1"/>
</dbReference>
<comment type="catalytic activity">
    <reaction evidence="1 14 15 16">
        <text>Endonucleolytic cleavage to 5'-phosphomonoester.</text>
        <dbReference type="EC" id="3.1.26.4"/>
    </reaction>
</comment>
<dbReference type="HAMAP" id="MF_00052_B">
    <property type="entry name" value="RNase_HII_B"/>
    <property type="match status" value="1"/>
</dbReference>
<dbReference type="SUPFAM" id="SSF53098">
    <property type="entry name" value="Ribonuclease H-like"/>
    <property type="match status" value="1"/>
</dbReference>
<evidence type="ECO:0000256" key="2">
    <source>
        <dbReference type="ARBA" id="ARBA00001946"/>
    </source>
</evidence>
<dbReference type="AlphaFoldDB" id="A0A520XGS9"/>
<evidence type="ECO:0000256" key="11">
    <source>
        <dbReference type="ARBA" id="ARBA00022759"/>
    </source>
</evidence>
<reference evidence="18 19" key="1">
    <citation type="submission" date="2019-01" db="EMBL/GenBank/DDBJ databases">
        <title>Insights into ecological role of a new deltaproteobacterial order Candidatus Sinidesulfobacterales (Sva0485) by metagenomics and metatranscriptomics.</title>
        <authorList>
            <person name="Tan S."/>
            <person name="Liu J."/>
            <person name="Fang Y."/>
            <person name="Hedlund B."/>
            <person name="Lian Z.-H."/>
            <person name="Huang L.-Y."/>
            <person name="Li J.-T."/>
            <person name="Huang L.-N."/>
            <person name="Li W.-J."/>
            <person name="Jiang H.-C."/>
            <person name="Dong H.-L."/>
            <person name="Shu W.-S."/>
        </authorList>
    </citation>
    <scope>NUCLEOTIDE SEQUENCE [LARGE SCALE GENOMIC DNA]</scope>
    <source>
        <strain evidence="18">AP4</strain>
    </source>
</reference>
<evidence type="ECO:0000256" key="12">
    <source>
        <dbReference type="ARBA" id="ARBA00022801"/>
    </source>
</evidence>
<dbReference type="GO" id="GO:0032299">
    <property type="term" value="C:ribonuclease H2 complex"/>
    <property type="evidence" value="ECO:0007669"/>
    <property type="project" value="TreeGrafter"/>
</dbReference>
<sequence>MPLKICGIDEAGRGCLAGPVVSAAVIIDKNKIPTGIKDSKQLTEPKRKEFYNIILSSAVSYSIGIASNLEIDKINIFKAAMLSMERAFDGLSVKPDVVIIDGPIVPKGLSDISGLKVIPVIKGDDRVKVVSCASVIAKVFRDGLMADVDEKYPEYGFKKHKGYATVEHKKNIRKYGLTKIHRKTFKF</sequence>
<dbReference type="EC" id="3.1.26.4" evidence="6 14"/>
<evidence type="ECO:0000256" key="7">
    <source>
        <dbReference type="ARBA" id="ARBA00019179"/>
    </source>
</evidence>
<dbReference type="Pfam" id="PF01351">
    <property type="entry name" value="RNase_HII"/>
    <property type="match status" value="1"/>
</dbReference>
<evidence type="ECO:0000256" key="5">
    <source>
        <dbReference type="ARBA" id="ARBA00007383"/>
    </source>
</evidence>
<keyword evidence="9 14" id="KW-0540">Nuclease</keyword>
<evidence type="ECO:0000313" key="18">
    <source>
        <dbReference type="EMBL" id="RZV40384.1"/>
    </source>
</evidence>
<evidence type="ECO:0000313" key="19">
    <source>
        <dbReference type="Proteomes" id="UP000322454"/>
    </source>
</evidence>
<evidence type="ECO:0000256" key="10">
    <source>
        <dbReference type="ARBA" id="ARBA00022723"/>
    </source>
</evidence>
<evidence type="ECO:0000256" key="4">
    <source>
        <dbReference type="ARBA" id="ARBA00004496"/>
    </source>
</evidence>
<evidence type="ECO:0000259" key="17">
    <source>
        <dbReference type="PROSITE" id="PS51975"/>
    </source>
</evidence>
<comment type="function">
    <text evidence="3 14 16">Endonuclease that specifically degrades the RNA of RNA-DNA hybrids.</text>
</comment>
<evidence type="ECO:0000256" key="9">
    <source>
        <dbReference type="ARBA" id="ARBA00022722"/>
    </source>
</evidence>
<dbReference type="Proteomes" id="UP000322454">
    <property type="component" value="Unassembled WGS sequence"/>
</dbReference>
<dbReference type="GO" id="GO:0006298">
    <property type="term" value="P:mismatch repair"/>
    <property type="evidence" value="ECO:0007669"/>
    <property type="project" value="TreeGrafter"/>
</dbReference>
<dbReference type="GO" id="GO:0003723">
    <property type="term" value="F:RNA binding"/>
    <property type="evidence" value="ECO:0007669"/>
    <property type="project" value="UniProtKB-UniRule"/>
</dbReference>